<sequence>MAFVRIMVLIWADLLATYVTWIMQKYLTDVWKVGFTHAAGIMNVYTGLTKLFPFILFLFGDFGVDNYWILLLSSIAFSSVWR</sequence>
<dbReference type="Gramene" id="CDP20349">
    <property type="protein sequence ID" value="CDP20349"/>
    <property type="gene ID" value="GSCOC_T00008144001"/>
</dbReference>
<keyword evidence="2" id="KW-0472">Membrane</keyword>
<evidence type="ECO:0000313" key="3">
    <source>
        <dbReference type="EMBL" id="CDP20349.1"/>
    </source>
</evidence>
<dbReference type="EMBL" id="HG740202">
    <property type="protein sequence ID" value="CDP20349.1"/>
    <property type="molecule type" value="Genomic_DNA"/>
</dbReference>
<name>A0A068VIE9_COFCA</name>
<reference evidence="4" key="1">
    <citation type="journal article" date="2014" name="Science">
        <title>The coffee genome provides insight into the convergent evolution of caffeine biosynthesis.</title>
        <authorList>
            <person name="Denoeud F."/>
            <person name="Carretero-Paulet L."/>
            <person name="Dereeper A."/>
            <person name="Droc G."/>
            <person name="Guyot R."/>
            <person name="Pietrella M."/>
            <person name="Zheng C."/>
            <person name="Alberti A."/>
            <person name="Anthony F."/>
            <person name="Aprea G."/>
            <person name="Aury J.M."/>
            <person name="Bento P."/>
            <person name="Bernard M."/>
            <person name="Bocs S."/>
            <person name="Campa C."/>
            <person name="Cenci A."/>
            <person name="Combes M.C."/>
            <person name="Crouzillat D."/>
            <person name="Da Silva C."/>
            <person name="Daddiego L."/>
            <person name="De Bellis F."/>
            <person name="Dussert S."/>
            <person name="Garsmeur O."/>
            <person name="Gayraud T."/>
            <person name="Guignon V."/>
            <person name="Jahn K."/>
            <person name="Jamilloux V."/>
            <person name="Joet T."/>
            <person name="Labadie K."/>
            <person name="Lan T."/>
            <person name="Leclercq J."/>
            <person name="Lepelley M."/>
            <person name="Leroy T."/>
            <person name="Li L.T."/>
            <person name="Librado P."/>
            <person name="Lopez L."/>
            <person name="Munoz A."/>
            <person name="Noel B."/>
            <person name="Pallavicini A."/>
            <person name="Perrotta G."/>
            <person name="Poncet V."/>
            <person name="Pot D."/>
            <person name="Priyono X."/>
            <person name="Rigoreau M."/>
            <person name="Rouard M."/>
            <person name="Rozas J."/>
            <person name="Tranchant-Dubreuil C."/>
            <person name="VanBuren R."/>
            <person name="Zhang Q."/>
            <person name="Andrade A.C."/>
            <person name="Argout X."/>
            <person name="Bertrand B."/>
            <person name="de Kochko A."/>
            <person name="Graziosi G."/>
            <person name="Henry R.J."/>
            <person name="Jayarama X."/>
            <person name="Ming R."/>
            <person name="Nagai C."/>
            <person name="Rounsley S."/>
            <person name="Sankoff D."/>
            <person name="Giuliano G."/>
            <person name="Albert V.A."/>
            <person name="Wincker P."/>
            <person name="Lashermes P."/>
        </authorList>
    </citation>
    <scope>NUCLEOTIDE SEQUENCE [LARGE SCALE GENOMIC DNA]</scope>
    <source>
        <strain evidence="4">cv. DH200-94</strain>
    </source>
</reference>
<dbReference type="Proteomes" id="UP000295252">
    <property type="component" value="Unassembled WGS sequence"/>
</dbReference>
<organism evidence="3 4">
    <name type="scientific">Coffea canephora</name>
    <name type="common">Robusta coffee</name>
    <dbReference type="NCBI Taxonomy" id="49390"/>
    <lineage>
        <taxon>Eukaryota</taxon>
        <taxon>Viridiplantae</taxon>
        <taxon>Streptophyta</taxon>
        <taxon>Embryophyta</taxon>
        <taxon>Tracheophyta</taxon>
        <taxon>Spermatophyta</taxon>
        <taxon>Magnoliopsida</taxon>
        <taxon>eudicotyledons</taxon>
        <taxon>Gunneridae</taxon>
        <taxon>Pentapetalae</taxon>
        <taxon>asterids</taxon>
        <taxon>lamiids</taxon>
        <taxon>Gentianales</taxon>
        <taxon>Rubiaceae</taxon>
        <taxon>Ixoroideae</taxon>
        <taxon>Gardenieae complex</taxon>
        <taxon>Bertiereae - Coffeeae clade</taxon>
        <taxon>Coffeeae</taxon>
        <taxon>Coffea</taxon>
    </lineage>
</organism>
<dbReference type="InParanoid" id="A0A068VIE9"/>
<dbReference type="OrthoDB" id="1181826at2759"/>
<dbReference type="OMA" id="CAYTMVS"/>
<feature type="transmembrane region" description="Helical" evidence="2">
    <location>
        <begin position="6"/>
        <end position="23"/>
    </location>
</feature>
<keyword evidence="2" id="KW-1133">Transmembrane helix</keyword>
<keyword evidence="4" id="KW-1185">Reference proteome</keyword>
<dbReference type="PhylomeDB" id="A0A068VIE9"/>
<gene>
    <name evidence="3" type="ORF">GSCOC_T00008144001</name>
</gene>
<feature type="transmembrane region" description="Helical" evidence="2">
    <location>
        <begin position="35"/>
        <end position="59"/>
    </location>
</feature>
<dbReference type="Gene3D" id="1.20.1250.20">
    <property type="entry name" value="MFS general substrate transporter like domains"/>
    <property type="match status" value="1"/>
</dbReference>
<dbReference type="InterPro" id="IPR036259">
    <property type="entry name" value="MFS_trans_sf"/>
</dbReference>
<evidence type="ECO:0000256" key="2">
    <source>
        <dbReference type="SAM" id="Phobius"/>
    </source>
</evidence>
<dbReference type="AlphaFoldDB" id="A0A068VIE9"/>
<protein>
    <submittedName>
        <fullName evidence="3">DH200=94 genomic scaffold, scaffold_1118</fullName>
    </submittedName>
</protein>
<proteinExistence type="inferred from homology"/>
<evidence type="ECO:0000256" key="1">
    <source>
        <dbReference type="ARBA" id="ARBA00044504"/>
    </source>
</evidence>
<accession>A0A068VIE9</accession>
<comment type="similarity">
    <text evidence="1">Belongs to the major facilitator superfamily. Phosphate:H(+) symporter (TC 2.A.1.9) family.</text>
</comment>
<evidence type="ECO:0000313" key="4">
    <source>
        <dbReference type="Proteomes" id="UP000295252"/>
    </source>
</evidence>
<keyword evidence="2" id="KW-0812">Transmembrane</keyword>